<reference evidence="9" key="1">
    <citation type="submission" date="2013-04" db="UniProtKB">
        <authorList>
            <consortium name="EnsemblPlants"/>
        </authorList>
    </citation>
    <scope>IDENTIFICATION</scope>
</reference>
<dbReference type="InterPro" id="IPR036093">
    <property type="entry name" value="NAC_dom_sf"/>
</dbReference>
<dbReference type="Proteomes" id="UP000006038">
    <property type="component" value="Unassembled WGS sequence"/>
</dbReference>
<evidence type="ECO:0000256" key="4">
    <source>
        <dbReference type="ARBA" id="ARBA00023163"/>
    </source>
</evidence>
<dbReference type="PANTHER" id="PTHR31744">
    <property type="entry name" value="PROTEIN CUP-SHAPED COTYLEDON 2-RELATED"/>
    <property type="match status" value="1"/>
</dbReference>
<feature type="transmembrane region" description="Helical" evidence="7">
    <location>
        <begin position="613"/>
        <end position="634"/>
    </location>
</feature>
<dbReference type="Gramene" id="OB02G44540.1">
    <property type="protein sequence ID" value="OB02G44540.1"/>
    <property type="gene ID" value="OB02G44540"/>
</dbReference>
<keyword evidence="2" id="KW-0805">Transcription regulation</keyword>
<evidence type="ECO:0000256" key="7">
    <source>
        <dbReference type="SAM" id="Phobius"/>
    </source>
</evidence>
<proteinExistence type="predicted"/>
<dbReference type="OrthoDB" id="777252at2759"/>
<dbReference type="Pfam" id="PF02365">
    <property type="entry name" value="NAM"/>
    <property type="match status" value="1"/>
</dbReference>
<dbReference type="GeneID" id="102703556"/>
<evidence type="ECO:0000259" key="8">
    <source>
        <dbReference type="PROSITE" id="PS51005"/>
    </source>
</evidence>
<dbReference type="GO" id="GO:0003677">
    <property type="term" value="F:DNA binding"/>
    <property type="evidence" value="ECO:0007669"/>
    <property type="project" value="UniProtKB-KW"/>
</dbReference>
<dbReference type="InterPro" id="IPR003441">
    <property type="entry name" value="NAC-dom"/>
</dbReference>
<evidence type="ECO:0000256" key="5">
    <source>
        <dbReference type="ARBA" id="ARBA00023242"/>
    </source>
</evidence>
<evidence type="ECO:0000256" key="3">
    <source>
        <dbReference type="ARBA" id="ARBA00023125"/>
    </source>
</evidence>
<dbReference type="HOGENOM" id="CLU_032008_1_0_1"/>
<dbReference type="KEGG" id="obr:102703556"/>
<dbReference type="PANTHER" id="PTHR31744:SF210">
    <property type="entry name" value="NAC DOMAIN-CONTAINING PROTEIN 86-LIKE"/>
    <property type="match status" value="1"/>
</dbReference>
<comment type="subcellular location">
    <subcellularLocation>
        <location evidence="1">Nucleus</location>
    </subcellularLocation>
</comment>
<keyword evidence="4" id="KW-0804">Transcription</keyword>
<keyword evidence="7" id="KW-0812">Transmembrane</keyword>
<keyword evidence="7" id="KW-1133">Transmembrane helix</keyword>
<dbReference type="AlphaFoldDB" id="J3LII7"/>
<protein>
    <recommendedName>
        <fullName evidence="8">NAC domain-containing protein</fullName>
    </recommendedName>
</protein>
<keyword evidence="7" id="KW-0472">Membrane</keyword>
<dbReference type="STRING" id="4533.J3LII7"/>
<accession>J3LII7</accession>
<dbReference type="RefSeq" id="XP_006648145.1">
    <property type="nucleotide sequence ID" value="XM_006648082.3"/>
</dbReference>
<dbReference type="GO" id="GO:0006355">
    <property type="term" value="P:regulation of DNA-templated transcription"/>
    <property type="evidence" value="ECO:0007669"/>
    <property type="project" value="InterPro"/>
</dbReference>
<keyword evidence="3" id="KW-0238">DNA-binding</keyword>
<dbReference type="SUPFAM" id="SSF101941">
    <property type="entry name" value="NAC domain"/>
    <property type="match status" value="1"/>
</dbReference>
<keyword evidence="5" id="KW-0539">Nucleus</keyword>
<feature type="compositionally biased region" description="Gly residues" evidence="6">
    <location>
        <begin position="86"/>
        <end position="95"/>
    </location>
</feature>
<dbReference type="GO" id="GO:0005634">
    <property type="term" value="C:nucleus"/>
    <property type="evidence" value="ECO:0007669"/>
    <property type="project" value="UniProtKB-SubCell"/>
</dbReference>
<evidence type="ECO:0000256" key="1">
    <source>
        <dbReference type="ARBA" id="ARBA00004123"/>
    </source>
</evidence>
<feature type="region of interest" description="Disordered" evidence="6">
    <location>
        <begin position="86"/>
        <end position="112"/>
    </location>
</feature>
<feature type="domain" description="NAC" evidence="8">
    <location>
        <begin position="15"/>
        <end position="171"/>
    </location>
</feature>
<name>J3LII7_ORYBR</name>
<dbReference type="eggNOG" id="ENOG502QTKI">
    <property type="taxonomic scope" value="Eukaryota"/>
</dbReference>
<organism evidence="9">
    <name type="scientific">Oryza brachyantha</name>
    <name type="common">malo sina</name>
    <dbReference type="NCBI Taxonomy" id="4533"/>
    <lineage>
        <taxon>Eukaryota</taxon>
        <taxon>Viridiplantae</taxon>
        <taxon>Streptophyta</taxon>
        <taxon>Embryophyta</taxon>
        <taxon>Tracheophyta</taxon>
        <taxon>Spermatophyta</taxon>
        <taxon>Magnoliopsida</taxon>
        <taxon>Liliopsida</taxon>
        <taxon>Poales</taxon>
        <taxon>Poaceae</taxon>
        <taxon>BOP clade</taxon>
        <taxon>Oryzoideae</taxon>
        <taxon>Oryzeae</taxon>
        <taxon>Oryzinae</taxon>
        <taxon>Oryza</taxon>
    </lineage>
</organism>
<keyword evidence="10" id="KW-1185">Reference proteome</keyword>
<evidence type="ECO:0000313" key="10">
    <source>
        <dbReference type="Proteomes" id="UP000006038"/>
    </source>
</evidence>
<gene>
    <name evidence="9" type="primary">LOC102703556</name>
</gene>
<dbReference type="Gene3D" id="2.170.150.80">
    <property type="entry name" value="NAC domain"/>
    <property type="match status" value="1"/>
</dbReference>
<evidence type="ECO:0000256" key="6">
    <source>
        <dbReference type="SAM" id="MobiDB-lite"/>
    </source>
</evidence>
<sequence length="636" mass="69999">MTQSPPPDSAAAVPLAPGFRFHPTDEELVSYYLRRRIQGRRLRIDAIAEVDLYRLEPWDLPSLSRIRSRDAQWYFFARLDRKVTGAGAGGRGGPGNRTNRATPRGYWKTTGKDRDVHHRGKLVGMKKTLVFHSGRAPKGQRTNWVMHEYRLIDADGGVPQDLYVVCRIFQKTGSGPQNGAQYGAPYLEEDWEEEDDAIENAPASGTSTEIAAAADIADEESNEEDGNFSFKTNNEPLHTQECPPEIAPLKAQDSKETNGGGNSCDVFSLDEILQEPENVCKNEEQNAIDDNFTIAELGYPRQDDGYVGENGPVNWIGPSNGDTANWPLRAYSTQNHVNGTLSADGFFDTGNDTISYSGQQQICPSDNQNLYLQDDGLGTSHQVDDNMPFYDASSNHKWVDGKDDYVNLNDLLYPPVENQSLFDIGDDLMAYFDATEDDFKFDIMGTEGSSSQLPDMSNDFVQRDDNNNKFTLDGIPDTIYGASSSGSHGKYTDTAVPDMPMDDTVDKGFGKRLASMLGSIPAPPAMASELPPSTGKSVGPLSAVNPNSSIRVTAGIIQLGSLTFTGSTERLQKNGDFNLVLSFTVEGDVSTKSIDFEPDRQMSTTPMVFRSGMYLFFVSAMILMLSYKVGLCIYSR</sequence>
<dbReference type="OMA" id="NSQLPDM"/>
<evidence type="ECO:0000256" key="2">
    <source>
        <dbReference type="ARBA" id="ARBA00023015"/>
    </source>
</evidence>
<evidence type="ECO:0000313" key="9">
    <source>
        <dbReference type="EnsemblPlants" id="OB02G44540.1"/>
    </source>
</evidence>
<dbReference type="EnsemblPlants" id="OB02G44540.1">
    <property type="protein sequence ID" value="OB02G44540.1"/>
    <property type="gene ID" value="OB02G44540"/>
</dbReference>
<dbReference type="PROSITE" id="PS51005">
    <property type="entry name" value="NAC"/>
    <property type="match status" value="1"/>
</dbReference>